<dbReference type="Pfam" id="PF00149">
    <property type="entry name" value="Metallophos"/>
    <property type="match status" value="1"/>
</dbReference>
<proteinExistence type="inferred from homology"/>
<feature type="chain" id="PRO_5005537893" description="Serine/threonine-protein phosphatase" evidence="3">
    <location>
        <begin position="22"/>
        <end position="474"/>
    </location>
</feature>
<dbReference type="eggNOG" id="KOG0374">
    <property type="taxonomic scope" value="Eukaryota"/>
</dbReference>
<dbReference type="GeneID" id="25568828"/>
<dbReference type="STRING" id="461836.A0A0L0DSS8"/>
<dbReference type="PROSITE" id="PS00125">
    <property type="entry name" value="SER_THR_PHOSPHATASE"/>
    <property type="match status" value="1"/>
</dbReference>
<dbReference type="GO" id="GO:0005634">
    <property type="term" value="C:nucleus"/>
    <property type="evidence" value="ECO:0007669"/>
    <property type="project" value="TreeGrafter"/>
</dbReference>
<dbReference type="InterPro" id="IPR029052">
    <property type="entry name" value="Metallo-depent_PP-like"/>
</dbReference>
<dbReference type="InterPro" id="IPR050341">
    <property type="entry name" value="PP1_catalytic_subunit"/>
</dbReference>
<evidence type="ECO:0000256" key="3">
    <source>
        <dbReference type="SAM" id="SignalP"/>
    </source>
</evidence>
<comment type="catalytic activity">
    <reaction evidence="1">
        <text>O-phospho-L-threonyl-[protein] + H2O = L-threonyl-[protein] + phosphate</text>
        <dbReference type="Rhea" id="RHEA:47004"/>
        <dbReference type="Rhea" id="RHEA-COMP:11060"/>
        <dbReference type="Rhea" id="RHEA-COMP:11605"/>
        <dbReference type="ChEBI" id="CHEBI:15377"/>
        <dbReference type="ChEBI" id="CHEBI:30013"/>
        <dbReference type="ChEBI" id="CHEBI:43474"/>
        <dbReference type="ChEBI" id="CHEBI:61977"/>
        <dbReference type="EC" id="3.1.3.16"/>
    </reaction>
</comment>
<comment type="similarity">
    <text evidence="1">Belongs to the PPP phosphatase family.</text>
</comment>
<accession>A0A0L0DSS8</accession>
<dbReference type="SUPFAM" id="SSF56300">
    <property type="entry name" value="Metallo-dependent phosphatases"/>
    <property type="match status" value="1"/>
</dbReference>
<dbReference type="GO" id="GO:0005737">
    <property type="term" value="C:cytoplasm"/>
    <property type="evidence" value="ECO:0007669"/>
    <property type="project" value="TreeGrafter"/>
</dbReference>
<evidence type="ECO:0000259" key="4">
    <source>
        <dbReference type="PROSITE" id="PS00125"/>
    </source>
</evidence>
<feature type="domain" description="Serine/threonine specific protein phosphatases" evidence="4">
    <location>
        <begin position="238"/>
        <end position="243"/>
    </location>
</feature>
<dbReference type="CDD" id="cd00144">
    <property type="entry name" value="MPP_PPP_family"/>
    <property type="match status" value="1"/>
</dbReference>
<evidence type="ECO:0000313" key="6">
    <source>
        <dbReference type="Proteomes" id="UP000054408"/>
    </source>
</evidence>
<dbReference type="AlphaFoldDB" id="A0A0L0DSS8"/>
<organism evidence="5 6">
    <name type="scientific">Thecamonas trahens ATCC 50062</name>
    <dbReference type="NCBI Taxonomy" id="461836"/>
    <lineage>
        <taxon>Eukaryota</taxon>
        <taxon>Apusozoa</taxon>
        <taxon>Apusomonadida</taxon>
        <taxon>Apusomonadidae</taxon>
        <taxon>Thecamonas</taxon>
    </lineage>
</organism>
<protein>
    <recommendedName>
        <fullName evidence="1">Serine/threonine-protein phosphatase</fullName>
        <ecNumber evidence="1">3.1.3.16</ecNumber>
    </recommendedName>
</protein>
<dbReference type="Proteomes" id="UP000054408">
    <property type="component" value="Unassembled WGS sequence"/>
</dbReference>
<feature type="compositionally biased region" description="Low complexity" evidence="2">
    <location>
        <begin position="36"/>
        <end position="52"/>
    </location>
</feature>
<dbReference type="RefSeq" id="XP_013753365.1">
    <property type="nucleotide sequence ID" value="XM_013897911.1"/>
</dbReference>
<dbReference type="PRINTS" id="PR00114">
    <property type="entry name" value="STPHPHTASE"/>
</dbReference>
<evidence type="ECO:0000313" key="5">
    <source>
        <dbReference type="EMBL" id="KNC55061.1"/>
    </source>
</evidence>
<keyword evidence="6" id="KW-1185">Reference proteome</keyword>
<evidence type="ECO:0000256" key="2">
    <source>
        <dbReference type="SAM" id="MobiDB-lite"/>
    </source>
</evidence>
<dbReference type="EMBL" id="GL349494">
    <property type="protein sequence ID" value="KNC55061.1"/>
    <property type="molecule type" value="Genomic_DNA"/>
</dbReference>
<dbReference type="EC" id="3.1.3.16" evidence="1"/>
<dbReference type="InterPro" id="IPR004843">
    <property type="entry name" value="Calcineurin-like_PHP"/>
</dbReference>
<keyword evidence="3" id="KW-0732">Signal</keyword>
<evidence type="ECO:0000256" key="1">
    <source>
        <dbReference type="RuleBase" id="RU004273"/>
    </source>
</evidence>
<dbReference type="OrthoDB" id="256429at2759"/>
<name>A0A0L0DSS8_THETB</name>
<dbReference type="GO" id="GO:0004722">
    <property type="term" value="F:protein serine/threonine phosphatase activity"/>
    <property type="evidence" value="ECO:0007669"/>
    <property type="project" value="UniProtKB-EC"/>
</dbReference>
<gene>
    <name evidence="5" type="ORF">AMSG_10657</name>
</gene>
<dbReference type="SMART" id="SM00156">
    <property type="entry name" value="PP2Ac"/>
    <property type="match status" value="1"/>
</dbReference>
<keyword evidence="1" id="KW-0378">Hydrolase</keyword>
<feature type="region of interest" description="Disordered" evidence="2">
    <location>
        <begin position="28"/>
        <end position="52"/>
    </location>
</feature>
<dbReference type="Gene3D" id="3.60.21.10">
    <property type="match status" value="1"/>
</dbReference>
<sequence>MALGATAGLTVYTLAIYALMASSPLPALQPAPPASEPAEPAESAPAPSAEYSVSPTYHVLEASGMVRERRTLPTRNFTHSTQEVFASSALGAQPDALSAAKEVAEAVLSLLGDAFLPLADGGGTGGAWDEPSHGWRSDGEREAFILMLRRLVPGARATMLTHPSLVSLPDPVYVLGDLHGNYSDLAFFARTFWGAGVPMCPAKILFLGDYVDRGPHSVETLAFVLALATAYPQHVVALRGNHELADINGDIEVYEDGSFRAQCHELLGSESRGEALWTELNSVCETMPLAAVINSRIFAVHGGIPRTCGDDPLAAIAALPRPLSADAIASIMDDTVAAELTADSPADAPAAGLVAAMDLLWSDPAEDETELAAAPAPGFPHGFAPSDRGGGTAVFGHDAVAAFLATSGCSHIIRAHQAPSLGVSYAKSAQVITIFSSSHYAGGHNSAAIALVAEGAIRVMVTSKAGRDGAGNAM</sequence>
<feature type="signal peptide" evidence="3">
    <location>
        <begin position="1"/>
        <end position="21"/>
    </location>
</feature>
<dbReference type="PANTHER" id="PTHR11668">
    <property type="entry name" value="SERINE/THREONINE PROTEIN PHOSPHATASE"/>
    <property type="match status" value="1"/>
</dbReference>
<reference evidence="5 6" key="1">
    <citation type="submission" date="2010-05" db="EMBL/GenBank/DDBJ databases">
        <title>The Genome Sequence of Thecamonas trahens ATCC 50062.</title>
        <authorList>
            <consortium name="The Broad Institute Genome Sequencing Platform"/>
            <person name="Russ C."/>
            <person name="Cuomo C."/>
            <person name="Shea T."/>
            <person name="Young S.K."/>
            <person name="Zeng Q."/>
            <person name="Koehrsen M."/>
            <person name="Haas B."/>
            <person name="Borodovsky M."/>
            <person name="Guigo R."/>
            <person name="Alvarado L."/>
            <person name="Berlin A."/>
            <person name="Bochicchio J."/>
            <person name="Borenstein D."/>
            <person name="Chapman S."/>
            <person name="Chen Z."/>
            <person name="Freedman E."/>
            <person name="Gellesch M."/>
            <person name="Goldberg J."/>
            <person name="Griggs A."/>
            <person name="Gujja S."/>
            <person name="Heilman E."/>
            <person name="Heiman D."/>
            <person name="Hepburn T."/>
            <person name="Howarth C."/>
            <person name="Jen D."/>
            <person name="Larson L."/>
            <person name="Mehta T."/>
            <person name="Park D."/>
            <person name="Pearson M."/>
            <person name="Roberts A."/>
            <person name="Saif S."/>
            <person name="Shenoy N."/>
            <person name="Sisk P."/>
            <person name="Stolte C."/>
            <person name="Sykes S."/>
            <person name="Thomson T."/>
            <person name="Walk T."/>
            <person name="White J."/>
            <person name="Yandava C."/>
            <person name="Burger G."/>
            <person name="Gray M.W."/>
            <person name="Holland P.W.H."/>
            <person name="King N."/>
            <person name="Lang F.B.F."/>
            <person name="Roger A.J."/>
            <person name="Ruiz-Trillo I."/>
            <person name="Lander E."/>
            <person name="Nusbaum C."/>
        </authorList>
    </citation>
    <scope>NUCLEOTIDE SEQUENCE [LARGE SCALE GENOMIC DNA]</scope>
    <source>
        <strain evidence="5 6">ATCC 50062</strain>
    </source>
</reference>
<dbReference type="InterPro" id="IPR006186">
    <property type="entry name" value="Ser/Thr-sp_prot-phosphatase"/>
</dbReference>
<dbReference type="PANTHER" id="PTHR11668:SF496">
    <property type="entry name" value="SERINE_THREONINE-PROTEIN PHOSPHATASE"/>
    <property type="match status" value="1"/>
</dbReference>